<dbReference type="OrthoDB" id="420389at2759"/>
<dbReference type="InterPro" id="IPR036282">
    <property type="entry name" value="Glutathione-S-Trfase_C_sf"/>
</dbReference>
<dbReference type="Proteomes" id="UP000037460">
    <property type="component" value="Unassembled WGS sequence"/>
</dbReference>
<sequence length="149" mass="16301">MAGTTDVDFAASQQLMCECEDIYAKLTKFQPTTSKPFKGSREELTKLWTIVDQTVHNREQGLHVNLALLDAFGRSGNDGRFTASGVSVGECKLYATLHTLALIDPDVLRPHARLGAFFERFAALEPSRAVIDTGGEMPGKFAQYFIAGS</sequence>
<evidence type="ECO:0000313" key="2">
    <source>
        <dbReference type="Proteomes" id="UP000037460"/>
    </source>
</evidence>
<reference evidence="2" key="1">
    <citation type="journal article" date="2015" name="PLoS Genet.">
        <title>Genome Sequence and Transcriptome Analyses of Chrysochromulina tobin: Metabolic Tools for Enhanced Algal Fitness in the Prominent Order Prymnesiales (Haptophyceae).</title>
        <authorList>
            <person name="Hovde B.T."/>
            <person name="Deodato C.R."/>
            <person name="Hunsperger H.M."/>
            <person name="Ryken S.A."/>
            <person name="Yost W."/>
            <person name="Jha R.K."/>
            <person name="Patterson J."/>
            <person name="Monnat R.J. Jr."/>
            <person name="Barlow S.B."/>
            <person name="Starkenburg S.R."/>
            <person name="Cattolico R.A."/>
        </authorList>
    </citation>
    <scope>NUCLEOTIDE SEQUENCE</scope>
    <source>
        <strain evidence="2">CCMP291</strain>
    </source>
</reference>
<dbReference type="AlphaFoldDB" id="A0A0M0JIF3"/>
<protein>
    <submittedName>
        <fullName evidence="1">Uncharacterized protein</fullName>
    </submittedName>
</protein>
<gene>
    <name evidence="1" type="ORF">Ctob_012446</name>
</gene>
<organism evidence="1 2">
    <name type="scientific">Chrysochromulina tobinii</name>
    <dbReference type="NCBI Taxonomy" id="1460289"/>
    <lineage>
        <taxon>Eukaryota</taxon>
        <taxon>Haptista</taxon>
        <taxon>Haptophyta</taxon>
        <taxon>Prymnesiophyceae</taxon>
        <taxon>Prymnesiales</taxon>
        <taxon>Chrysochromulinaceae</taxon>
        <taxon>Chrysochromulina</taxon>
    </lineage>
</organism>
<evidence type="ECO:0000313" key="1">
    <source>
        <dbReference type="EMBL" id="KOO26107.1"/>
    </source>
</evidence>
<comment type="caution">
    <text evidence="1">The sequence shown here is derived from an EMBL/GenBank/DDBJ whole genome shotgun (WGS) entry which is preliminary data.</text>
</comment>
<keyword evidence="2" id="KW-1185">Reference proteome</keyword>
<accession>A0A0M0JIF3</accession>
<proteinExistence type="predicted"/>
<dbReference type="EMBL" id="JWZX01002891">
    <property type="protein sequence ID" value="KOO26107.1"/>
    <property type="molecule type" value="Genomic_DNA"/>
</dbReference>
<name>A0A0M0JIF3_9EUKA</name>
<dbReference type="SUPFAM" id="SSF47616">
    <property type="entry name" value="GST C-terminal domain-like"/>
    <property type="match status" value="1"/>
</dbReference>